<reference evidence="3" key="1">
    <citation type="journal article" date="2011" name="Nat. Commun.">
        <title>Effector diversification within compartments of the Leptosphaeria maculans genome affected by Repeat-Induced Point mutations.</title>
        <authorList>
            <person name="Rouxel T."/>
            <person name="Grandaubert J."/>
            <person name="Hane J.K."/>
            <person name="Hoede C."/>
            <person name="van de Wouw A.P."/>
            <person name="Couloux A."/>
            <person name="Dominguez V."/>
            <person name="Anthouard V."/>
            <person name="Bally P."/>
            <person name="Bourras S."/>
            <person name="Cozijnsen A.J."/>
            <person name="Ciuffetti L.M."/>
            <person name="Degrave A."/>
            <person name="Dilmaghani A."/>
            <person name="Duret L."/>
            <person name="Fudal I."/>
            <person name="Goodwin S.B."/>
            <person name="Gout L."/>
            <person name="Glaser N."/>
            <person name="Linglin J."/>
            <person name="Kema G.H.J."/>
            <person name="Lapalu N."/>
            <person name="Lawrence C.B."/>
            <person name="May K."/>
            <person name="Meyer M."/>
            <person name="Ollivier B."/>
            <person name="Poulain J."/>
            <person name="Schoch C.L."/>
            <person name="Simon A."/>
            <person name="Spatafora J.W."/>
            <person name="Stachowiak A."/>
            <person name="Turgeon B.G."/>
            <person name="Tyler B.M."/>
            <person name="Vincent D."/>
            <person name="Weissenbach J."/>
            <person name="Amselem J."/>
            <person name="Quesneville H."/>
            <person name="Oliver R.P."/>
            <person name="Wincker P."/>
            <person name="Balesdent M.-H."/>
            <person name="Howlett B.J."/>
        </authorList>
    </citation>
    <scope>NUCLEOTIDE SEQUENCE [LARGE SCALE GENOMIC DNA]</scope>
    <source>
        <strain evidence="3">JN3 / isolate v23.1.3 / race Av1-4-5-6-7-8</strain>
    </source>
</reference>
<name>E5A9Y8_LEPMJ</name>
<dbReference type="GO" id="GO:0003993">
    <property type="term" value="F:acid phosphatase activity"/>
    <property type="evidence" value="ECO:0007669"/>
    <property type="project" value="TreeGrafter"/>
</dbReference>
<dbReference type="FunCoup" id="E5A9Y8">
    <property type="interactions" value="169"/>
</dbReference>
<dbReference type="PANTHER" id="PTHR17901:SF14">
    <property type="entry name" value="MAGNESIUM-DEPENDENT PHOSPHATASE 1"/>
    <property type="match status" value="1"/>
</dbReference>
<dbReference type="Gene3D" id="3.40.50.1000">
    <property type="entry name" value="HAD superfamily/HAD-like"/>
    <property type="match status" value="1"/>
</dbReference>
<dbReference type="HOGENOM" id="CLU_071162_0_0_1"/>
<dbReference type="OMA" id="FMFGAQE"/>
<dbReference type="SFLD" id="SFLDG01129">
    <property type="entry name" value="C1.5:_HAD__Beta-PGM__Phosphata"/>
    <property type="match status" value="1"/>
</dbReference>
<dbReference type="InterPro" id="IPR036412">
    <property type="entry name" value="HAD-like_sf"/>
</dbReference>
<evidence type="ECO:0000313" key="3">
    <source>
        <dbReference type="Proteomes" id="UP000002668"/>
    </source>
</evidence>
<dbReference type="InterPro" id="IPR023214">
    <property type="entry name" value="HAD_sf"/>
</dbReference>
<proteinExistence type="predicted"/>
<evidence type="ECO:0000256" key="1">
    <source>
        <dbReference type="SAM" id="MobiDB-lite"/>
    </source>
</evidence>
<sequence length="273" mass="30676">MVLLGDASTSCSDRDIAIKNGVGWVEYRTASWQYSEHLSTSSSQSLHSPYFNDPRSCAFLWLIMPRRGPNAAASTDTTPTTTLPEKTEWPSTFTDGLPLPKMVVFDLDYTLWPFWVDTHVSGPLKPTEGGLKVKDRYGEGYGFYNDVGGILEALKQKSILIGAASRTSAPDLGREMLKLLKIPSASGASTRAIDYFDYQEIYPGDKKTHFHRIHKDSGVEFEEMLFFDDESRNKNVEVLGVTMQLIKDGVTRDEIDRGVQSWRKRYGRTKPSS</sequence>
<dbReference type="InParanoid" id="E5A9Y8"/>
<feature type="compositionally biased region" description="Low complexity" evidence="1">
    <location>
        <begin position="69"/>
        <end position="84"/>
    </location>
</feature>
<dbReference type="NCBIfam" id="TIGR01681">
    <property type="entry name" value="HAD-SF-IIIC"/>
    <property type="match status" value="1"/>
</dbReference>
<dbReference type="RefSeq" id="XP_003843958.1">
    <property type="nucleotide sequence ID" value="XM_003843910.1"/>
</dbReference>
<dbReference type="CDD" id="cd07501">
    <property type="entry name" value="HAD_MDP-1_like"/>
    <property type="match status" value="1"/>
</dbReference>
<protein>
    <recommendedName>
        <fullName evidence="4">Magnesium-dependent phosphatase-1</fullName>
    </recommendedName>
</protein>
<dbReference type="NCBIfam" id="TIGR01685">
    <property type="entry name" value="MDP-1"/>
    <property type="match status" value="1"/>
</dbReference>
<dbReference type="Pfam" id="PF12689">
    <property type="entry name" value="Acid_PPase"/>
    <property type="match status" value="1"/>
</dbReference>
<feature type="region of interest" description="Disordered" evidence="1">
    <location>
        <begin position="69"/>
        <end position="89"/>
    </location>
</feature>
<dbReference type="SFLD" id="SFLDS00003">
    <property type="entry name" value="Haloacid_Dehalogenase"/>
    <property type="match status" value="1"/>
</dbReference>
<dbReference type="SFLD" id="SFLDG01131">
    <property type="entry name" value="C1.5.2:_MDP_Like"/>
    <property type="match status" value="1"/>
</dbReference>
<dbReference type="eggNOG" id="KOG4549">
    <property type="taxonomic scope" value="Eukaryota"/>
</dbReference>
<dbReference type="VEuPathDB" id="FungiDB:LEMA_P016090.1"/>
<organism evidence="3">
    <name type="scientific">Leptosphaeria maculans (strain JN3 / isolate v23.1.3 / race Av1-4-5-6-7-8)</name>
    <name type="common">Blackleg fungus</name>
    <name type="synonym">Phoma lingam</name>
    <dbReference type="NCBI Taxonomy" id="985895"/>
    <lineage>
        <taxon>Eukaryota</taxon>
        <taxon>Fungi</taxon>
        <taxon>Dikarya</taxon>
        <taxon>Ascomycota</taxon>
        <taxon>Pezizomycotina</taxon>
        <taxon>Dothideomycetes</taxon>
        <taxon>Pleosporomycetidae</taxon>
        <taxon>Pleosporales</taxon>
        <taxon>Pleosporineae</taxon>
        <taxon>Leptosphaeriaceae</taxon>
        <taxon>Plenodomus</taxon>
        <taxon>Plenodomus lingam/Leptosphaeria maculans species complex</taxon>
    </lineage>
</organism>
<dbReference type="InterPro" id="IPR035679">
    <property type="entry name" value="MDP-1_euk"/>
</dbReference>
<dbReference type="OrthoDB" id="2865258at2759"/>
<evidence type="ECO:0000313" key="2">
    <source>
        <dbReference type="EMBL" id="CBY00479.1"/>
    </source>
</evidence>
<evidence type="ECO:0008006" key="4">
    <source>
        <dbReference type="Google" id="ProtNLM"/>
    </source>
</evidence>
<dbReference type="Proteomes" id="UP000002668">
    <property type="component" value="Genome"/>
</dbReference>
<dbReference type="EMBL" id="FP929138">
    <property type="protein sequence ID" value="CBY00479.1"/>
    <property type="molecule type" value="Genomic_DNA"/>
</dbReference>
<accession>E5A9Y8</accession>
<keyword evidence="3" id="KW-1185">Reference proteome</keyword>
<dbReference type="STRING" id="985895.E5A9Y8"/>
<dbReference type="PANTHER" id="PTHR17901">
    <property type="entry name" value="MAGNESIUM-DEPENDENT PHOSPHATASE 1 MDP1"/>
    <property type="match status" value="1"/>
</dbReference>
<dbReference type="FunFam" id="3.40.50.1000:FF:000155">
    <property type="entry name" value="Putative magnesium dependent phosphatase"/>
    <property type="match status" value="1"/>
</dbReference>
<dbReference type="AlphaFoldDB" id="E5A9Y8"/>
<gene>
    <name evidence="2" type="ORF">LEMA_P016090.1</name>
</gene>
<dbReference type="InterPro" id="IPR010036">
    <property type="entry name" value="MDP_1_eu_arc"/>
</dbReference>
<dbReference type="InterPro" id="IPR010033">
    <property type="entry name" value="HAD_SF_ppase_IIIC"/>
</dbReference>
<dbReference type="SUPFAM" id="SSF56784">
    <property type="entry name" value="HAD-like"/>
    <property type="match status" value="1"/>
</dbReference>
<dbReference type="GeneID" id="13293165"/>